<evidence type="ECO:0000256" key="1">
    <source>
        <dbReference type="SAM" id="MobiDB-lite"/>
    </source>
</evidence>
<evidence type="ECO:0000313" key="3">
    <source>
        <dbReference type="Proteomes" id="UP000093759"/>
    </source>
</evidence>
<dbReference type="EMBL" id="LZMF01000137">
    <property type="protein sequence ID" value="OBK83604.1"/>
    <property type="molecule type" value="Genomic_DNA"/>
</dbReference>
<protein>
    <submittedName>
        <fullName evidence="2">Uncharacterized protein</fullName>
    </submittedName>
</protein>
<name>A0A1A3TLV3_MYCSD</name>
<reference evidence="3" key="1">
    <citation type="submission" date="2016-06" db="EMBL/GenBank/DDBJ databases">
        <authorList>
            <person name="Sutton G."/>
            <person name="Brinkac L."/>
            <person name="Sanka R."/>
            <person name="Adams M."/>
            <person name="Lau E."/>
            <person name="Garcia-Basteiro A."/>
            <person name="Lopez-Varela E."/>
            <person name="Palencia S."/>
        </authorList>
    </citation>
    <scope>NUCLEOTIDE SEQUENCE [LARGE SCALE GENOMIC DNA]</scope>
    <source>
        <strain evidence="3">1274684.2</strain>
    </source>
</reference>
<sequence length="119" mass="11970">MSSSEPDRIRPMVPSLFTAGISDDDAHTRATSSITMQAATESAPCPPYSSGTCTALKPEAFSAASASSGKRACSSTSLAYGAISFSASARIAARSSSCSSGSLNRSNDGFPAHPAITAS</sequence>
<dbReference type="AlphaFoldDB" id="A0A1A3TLV3"/>
<gene>
    <name evidence="2" type="ORF">A5648_11310</name>
</gene>
<accession>A0A1A3TLV3</accession>
<proteinExistence type="predicted"/>
<evidence type="ECO:0000313" key="2">
    <source>
        <dbReference type="EMBL" id="OBK83604.1"/>
    </source>
</evidence>
<dbReference type="Proteomes" id="UP000093759">
    <property type="component" value="Unassembled WGS sequence"/>
</dbReference>
<feature type="region of interest" description="Disordered" evidence="1">
    <location>
        <begin position="97"/>
        <end position="119"/>
    </location>
</feature>
<organism evidence="2 3">
    <name type="scientific">Mycolicibacter sinensis (strain JDM601)</name>
    <name type="common">Mycobacterium sinense</name>
    <dbReference type="NCBI Taxonomy" id="875328"/>
    <lineage>
        <taxon>Bacteria</taxon>
        <taxon>Bacillati</taxon>
        <taxon>Actinomycetota</taxon>
        <taxon>Actinomycetes</taxon>
        <taxon>Mycobacteriales</taxon>
        <taxon>Mycobacteriaceae</taxon>
        <taxon>Mycolicibacter</taxon>
    </lineage>
</organism>
<comment type="caution">
    <text evidence="2">The sequence shown here is derived from an EMBL/GenBank/DDBJ whole genome shotgun (WGS) entry which is preliminary data.</text>
</comment>